<dbReference type="RefSeq" id="XP_007681787.1">
    <property type="nucleotide sequence ID" value="XM_007683597.1"/>
</dbReference>
<reference evidence="1 2" key="1">
    <citation type="journal article" date="2012" name="PLoS Pathog.">
        <title>Diverse lifestyles and strategies of plant pathogenesis encoded in the genomes of eighteen Dothideomycetes fungi.</title>
        <authorList>
            <person name="Ohm R.A."/>
            <person name="Feau N."/>
            <person name="Henrissat B."/>
            <person name="Schoch C.L."/>
            <person name="Horwitz B.A."/>
            <person name="Barry K.W."/>
            <person name="Condon B.J."/>
            <person name="Copeland A.C."/>
            <person name="Dhillon B."/>
            <person name="Glaser F."/>
            <person name="Hesse C.N."/>
            <person name="Kosti I."/>
            <person name="LaButti K."/>
            <person name="Lindquist E.A."/>
            <person name="Lucas S."/>
            <person name="Salamov A.A."/>
            <person name="Bradshaw R.E."/>
            <person name="Ciuffetti L."/>
            <person name="Hamelin R.C."/>
            <person name="Kema G.H.J."/>
            <person name="Lawrence C."/>
            <person name="Scott J.A."/>
            <person name="Spatafora J.W."/>
            <person name="Turgeon B.G."/>
            <person name="de Wit P.J.G.M."/>
            <person name="Zhong S."/>
            <person name="Goodwin S.B."/>
            <person name="Grigoriev I.V."/>
        </authorList>
    </citation>
    <scope>NUCLEOTIDE SEQUENCE [LARGE SCALE GENOMIC DNA]</scope>
    <source>
        <strain evidence="1 2">UAMH 10762</strain>
    </source>
</reference>
<dbReference type="GeneID" id="19108143"/>
<dbReference type="HOGENOM" id="CLU_2319969_0_0_1"/>
<proteinExistence type="predicted"/>
<evidence type="ECO:0000313" key="2">
    <source>
        <dbReference type="Proteomes" id="UP000011761"/>
    </source>
</evidence>
<dbReference type="AlphaFoldDB" id="M2MXX4"/>
<sequence length="99" mass="10832">MDNGDHSRMASLCGIFSLPGNPKKVRFQTQPKACSHSVPELTVTAPEDDQESMAQAQITIGVSTINNGHICTSGLTVPLDLSLSLMLRWLYVLNRWGAY</sequence>
<dbReference type="Proteomes" id="UP000011761">
    <property type="component" value="Unassembled WGS sequence"/>
</dbReference>
<accession>M2MXX4</accession>
<gene>
    <name evidence="1" type="ORF">BAUCODRAFT_127386</name>
</gene>
<protein>
    <submittedName>
        <fullName evidence="1">Uncharacterized protein</fullName>
    </submittedName>
</protein>
<dbReference type="KEGG" id="bcom:BAUCODRAFT_127386"/>
<name>M2MXX4_BAUPA</name>
<dbReference type="EMBL" id="KB445564">
    <property type="protein sequence ID" value="EMC91489.1"/>
    <property type="molecule type" value="Genomic_DNA"/>
</dbReference>
<keyword evidence="2" id="KW-1185">Reference proteome</keyword>
<organism evidence="1 2">
    <name type="scientific">Baudoinia panamericana (strain UAMH 10762)</name>
    <name type="common">Angels' share fungus</name>
    <name type="synonym">Baudoinia compniacensis (strain UAMH 10762)</name>
    <dbReference type="NCBI Taxonomy" id="717646"/>
    <lineage>
        <taxon>Eukaryota</taxon>
        <taxon>Fungi</taxon>
        <taxon>Dikarya</taxon>
        <taxon>Ascomycota</taxon>
        <taxon>Pezizomycotina</taxon>
        <taxon>Dothideomycetes</taxon>
        <taxon>Dothideomycetidae</taxon>
        <taxon>Mycosphaerellales</taxon>
        <taxon>Teratosphaeriaceae</taxon>
        <taxon>Baudoinia</taxon>
    </lineage>
</organism>
<evidence type="ECO:0000313" key="1">
    <source>
        <dbReference type="EMBL" id="EMC91489.1"/>
    </source>
</evidence>